<dbReference type="InterPro" id="IPR020845">
    <property type="entry name" value="AMP-binding_CS"/>
</dbReference>
<dbReference type="CDD" id="cd04433">
    <property type="entry name" value="AFD_class_I"/>
    <property type="match status" value="1"/>
</dbReference>
<keyword evidence="2 4" id="KW-0436">Ligase</keyword>
<dbReference type="STRING" id="710685.MycrhN_2390"/>
<dbReference type="Pfam" id="PF00501">
    <property type="entry name" value="AMP-binding"/>
    <property type="match status" value="1"/>
</dbReference>
<name>G8RVA7_MYCRN</name>
<organism evidence="4 5">
    <name type="scientific">Mycolicibacterium rhodesiae (strain NBB3)</name>
    <name type="common">Mycobacterium rhodesiae</name>
    <dbReference type="NCBI Taxonomy" id="710685"/>
    <lineage>
        <taxon>Bacteria</taxon>
        <taxon>Bacillati</taxon>
        <taxon>Actinomycetota</taxon>
        <taxon>Actinomycetes</taxon>
        <taxon>Mycobacteriales</taxon>
        <taxon>Mycobacteriaceae</taxon>
        <taxon>Mycolicibacterium</taxon>
    </lineage>
</organism>
<dbReference type="GO" id="GO:0006631">
    <property type="term" value="P:fatty acid metabolic process"/>
    <property type="evidence" value="ECO:0007669"/>
    <property type="project" value="TreeGrafter"/>
</dbReference>
<gene>
    <name evidence="4" type="ordered locus">MycrhN_2390</name>
</gene>
<sequence length="557" mass="60882">MTTHTHNTVLTPELRAKVAADDRIGGGNLLPSMLAINPHPDEPFITSLTPVPYTDGQTRTEFSLRDLDHLIQSWSVWYQAQGVRPKDRVAIFLPDSIAYFVHYSAIAQLGAIAVLINWKSPRESAVALCERTGAIGLYTDQERMDRISPDIDKLALRWIKTMEEMPSPASATLSDEARFRHSPDDPVGMMHSSGTTGLPKPVIHTHRTILEGPKFRAVDYKEETDARIMTALPQSHQGTISFTSYAVLTGQPLLAWRDVTGEELAAAIPEHKPTMVMAFGHAYPELAALKTPPGALDSVNIWVSMGDAVHERHLKNVLARRSAHLPPAAFLDRLGTTELGWGVLMQPRTLATQRNDRCVGRSVGFAEVAILRENGTLAEPYEPGFLGAKPPSMTVGYWGNQDTYYRSILAGYWLTGDIAYRDEDGYFYQVDRAVDVVHTATGPGYSVQIEELVLNEVAGVVDCTVVAGGYRNEKVAVAVVTGEGIDPEQVLSAANHALRANGKPELAMVEVASGDGDFPLGVTGKSLKRYLREKYEDLVVYLADSSHKSLATSAALA</sequence>
<dbReference type="AlphaFoldDB" id="G8RVA7"/>
<dbReference type="PATRIC" id="fig|710685.3.peg.2391"/>
<dbReference type="OrthoDB" id="4495845at2"/>
<evidence type="ECO:0000313" key="4">
    <source>
        <dbReference type="EMBL" id="AEV72979.1"/>
    </source>
</evidence>
<protein>
    <submittedName>
        <fullName evidence="4">Acyl-CoA synthetase (AMP-forming)/AMP-acid ligase II</fullName>
    </submittedName>
</protein>
<dbReference type="InterPro" id="IPR000873">
    <property type="entry name" value="AMP-dep_synth/lig_dom"/>
</dbReference>
<dbReference type="eggNOG" id="COG0318">
    <property type="taxonomic scope" value="Bacteria"/>
</dbReference>
<dbReference type="PROSITE" id="PS00455">
    <property type="entry name" value="AMP_BINDING"/>
    <property type="match status" value="1"/>
</dbReference>
<accession>G8RVA7</accession>
<dbReference type="RefSeq" id="WP_014210791.1">
    <property type="nucleotide sequence ID" value="NC_016604.1"/>
</dbReference>
<evidence type="ECO:0000256" key="2">
    <source>
        <dbReference type="ARBA" id="ARBA00022598"/>
    </source>
</evidence>
<keyword evidence="5" id="KW-1185">Reference proteome</keyword>
<comment type="similarity">
    <text evidence="1">Belongs to the ATP-dependent AMP-binding enzyme family.</text>
</comment>
<dbReference type="InterPro" id="IPR042099">
    <property type="entry name" value="ANL_N_sf"/>
</dbReference>
<dbReference type="EMBL" id="CP003169">
    <property type="protein sequence ID" value="AEV72979.1"/>
    <property type="molecule type" value="Genomic_DNA"/>
</dbReference>
<dbReference type="HOGENOM" id="CLU_000022_74_0_11"/>
<proteinExistence type="inferred from homology"/>
<dbReference type="Gene3D" id="3.40.50.12780">
    <property type="entry name" value="N-terminal domain of ligase-like"/>
    <property type="match status" value="1"/>
</dbReference>
<dbReference type="SUPFAM" id="SSF56801">
    <property type="entry name" value="Acetyl-CoA synthetase-like"/>
    <property type="match status" value="1"/>
</dbReference>
<dbReference type="Proteomes" id="UP000005442">
    <property type="component" value="Chromosome"/>
</dbReference>
<evidence type="ECO:0000256" key="1">
    <source>
        <dbReference type="ARBA" id="ARBA00006432"/>
    </source>
</evidence>
<feature type="domain" description="AMP-dependent synthetase/ligase" evidence="3">
    <location>
        <begin position="39"/>
        <end position="398"/>
    </location>
</feature>
<dbReference type="KEGG" id="mrh:MycrhN_2390"/>
<dbReference type="PANTHER" id="PTHR43201">
    <property type="entry name" value="ACYL-COA SYNTHETASE"/>
    <property type="match status" value="1"/>
</dbReference>
<reference evidence="4 5" key="1">
    <citation type="submission" date="2011-12" db="EMBL/GenBank/DDBJ databases">
        <title>Complete sequence of Mycobacterium rhodesiae NBB3.</title>
        <authorList>
            <consortium name="US DOE Joint Genome Institute"/>
            <person name="Lucas S."/>
            <person name="Han J."/>
            <person name="Lapidus A."/>
            <person name="Cheng J.-F."/>
            <person name="Goodwin L."/>
            <person name="Pitluck S."/>
            <person name="Peters L."/>
            <person name="Mikhailova N."/>
            <person name="Gu W."/>
            <person name="Detter J.C."/>
            <person name="Han C."/>
            <person name="Tapia R."/>
            <person name="Land M."/>
            <person name="Hauser L."/>
            <person name="Kyrpides N."/>
            <person name="Ivanova N."/>
            <person name="Pagani I."/>
            <person name="Mattes T."/>
            <person name="Holmes A."/>
            <person name="Rutledge P."/>
            <person name="Paulsen I."/>
            <person name="Coleman N."/>
            <person name="Woyke T."/>
        </authorList>
    </citation>
    <scope>NUCLEOTIDE SEQUENCE [LARGE SCALE GENOMIC DNA]</scope>
    <source>
        <strain evidence="4 5">NBB3</strain>
    </source>
</reference>
<dbReference type="PANTHER" id="PTHR43201:SF5">
    <property type="entry name" value="MEDIUM-CHAIN ACYL-COA LIGASE ACSF2, MITOCHONDRIAL"/>
    <property type="match status" value="1"/>
</dbReference>
<evidence type="ECO:0000259" key="3">
    <source>
        <dbReference type="Pfam" id="PF00501"/>
    </source>
</evidence>
<evidence type="ECO:0000313" key="5">
    <source>
        <dbReference type="Proteomes" id="UP000005442"/>
    </source>
</evidence>
<dbReference type="GO" id="GO:0031956">
    <property type="term" value="F:medium-chain fatty acid-CoA ligase activity"/>
    <property type="evidence" value="ECO:0007669"/>
    <property type="project" value="TreeGrafter"/>
</dbReference>